<dbReference type="EMBL" id="MTSA01000009">
    <property type="protein sequence ID" value="OUM06989.1"/>
    <property type="molecule type" value="Genomic_DNA"/>
</dbReference>
<reference evidence="1 2" key="1">
    <citation type="submission" date="2017-01" db="EMBL/GenBank/DDBJ databases">
        <authorList>
            <person name="Mah S.A."/>
            <person name="Swanson W.J."/>
            <person name="Moy G.W."/>
            <person name="Vacquier V.D."/>
        </authorList>
    </citation>
    <scope>NUCLEOTIDE SEQUENCE [LARGE SCALE GENOMIC DNA]</scope>
    <source>
        <strain evidence="1">PDD-32b-74</strain>
    </source>
</reference>
<protein>
    <submittedName>
        <fullName evidence="1">Uncharacterized protein</fullName>
    </submittedName>
</protein>
<evidence type="ECO:0000313" key="2">
    <source>
        <dbReference type="Proteomes" id="UP000195128"/>
    </source>
</evidence>
<gene>
    <name evidence="1" type="ORF">BW686_13745</name>
</gene>
<dbReference type="AlphaFoldDB" id="A0A244ER36"/>
<proteinExistence type="predicted"/>
<comment type="caution">
    <text evidence="1">The sequence shown here is derived from an EMBL/GenBank/DDBJ whole genome shotgun (WGS) entry which is preliminary data.</text>
</comment>
<accession>A0A244ER36</accession>
<dbReference type="OrthoDB" id="7596734at2"/>
<name>A0A244ER36_PSESX</name>
<evidence type="ECO:0000313" key="1">
    <source>
        <dbReference type="EMBL" id="OUM06989.1"/>
    </source>
</evidence>
<organism evidence="1 2">
    <name type="scientific">Pseudomonas syringae</name>
    <dbReference type="NCBI Taxonomy" id="317"/>
    <lineage>
        <taxon>Bacteria</taxon>
        <taxon>Pseudomonadati</taxon>
        <taxon>Pseudomonadota</taxon>
        <taxon>Gammaproteobacteria</taxon>
        <taxon>Pseudomonadales</taxon>
        <taxon>Pseudomonadaceae</taxon>
        <taxon>Pseudomonas</taxon>
    </lineage>
</organism>
<dbReference type="Proteomes" id="UP000195128">
    <property type="component" value="Unassembled WGS sequence"/>
</dbReference>
<sequence length="74" mass="8299">MLAALDRLEPIHAELENDAQSIRFLANDGKKSRGQPCLTGCAGGHAWFDESEPLLNPTEFFRSRQLRTVTNSNR</sequence>